<keyword evidence="2" id="KW-1185">Reference proteome</keyword>
<reference evidence="1 2" key="1">
    <citation type="submission" date="2016-06" db="EMBL/GenBank/DDBJ databases">
        <authorList>
            <person name="Kjaerup R.B."/>
            <person name="Dalgaard T.S."/>
            <person name="Juul-Madsen H.R."/>
        </authorList>
    </citation>
    <scope>NUCLEOTIDE SEQUENCE [LARGE SCALE GENOMIC DNA]</scope>
    <source>
        <strain evidence="1">3</strain>
    </source>
</reference>
<dbReference type="AlphaFoldDB" id="A0A1A8XG44"/>
<evidence type="ECO:0000313" key="2">
    <source>
        <dbReference type="Proteomes" id="UP000199169"/>
    </source>
</evidence>
<dbReference type="Proteomes" id="UP000199169">
    <property type="component" value="Unassembled WGS sequence"/>
</dbReference>
<dbReference type="STRING" id="1860102.ACCAA_130104"/>
<organism evidence="1 2">
    <name type="scientific">Candidatus Accumulibacter aalborgensis</name>
    <dbReference type="NCBI Taxonomy" id="1860102"/>
    <lineage>
        <taxon>Bacteria</taxon>
        <taxon>Pseudomonadati</taxon>
        <taxon>Pseudomonadota</taxon>
        <taxon>Betaproteobacteria</taxon>
        <taxon>Candidatus Accumulibacter</taxon>
    </lineage>
</organism>
<name>A0A1A8XG44_9PROT</name>
<protein>
    <submittedName>
        <fullName evidence="1">Uncharacterized protein</fullName>
    </submittedName>
</protein>
<proteinExistence type="predicted"/>
<dbReference type="RefSeq" id="WP_186405852.1">
    <property type="nucleotide sequence ID" value="NZ_FLQX01000035.1"/>
</dbReference>
<accession>A0A1A8XG44</accession>
<evidence type="ECO:0000313" key="1">
    <source>
        <dbReference type="EMBL" id="SBT04149.1"/>
    </source>
</evidence>
<gene>
    <name evidence="1" type="ORF">ACCAA_130104</name>
</gene>
<sequence length="64" mass="6927">MAAHPEGLDEVAFGQLAGLTGAGLTAALQALREHDVLIAETGRYGYAVELMRLWVADERMELDL</sequence>
<dbReference type="EMBL" id="FLQX01000035">
    <property type="protein sequence ID" value="SBT04149.1"/>
    <property type="molecule type" value="Genomic_DNA"/>
</dbReference>